<dbReference type="PANTHER" id="PTHR42951:SF22">
    <property type="entry name" value="METALLO BETA-LACTAMASE SUPERFAMILY LIPOPROTEIN"/>
    <property type="match status" value="1"/>
</dbReference>
<dbReference type="InterPro" id="IPR050855">
    <property type="entry name" value="NDM-1-like"/>
</dbReference>
<evidence type="ECO:0000313" key="3">
    <source>
        <dbReference type="Proteomes" id="UP001165089"/>
    </source>
</evidence>
<sequence>MDRGDSQGQVSLLDLHFQAEGTVGAFLVRTSGGPVLVETGPESLVDHLEAAVQAQGFDLADIRDVFVTHVHLDHAGAAWRLARNGARIYVHPKGAAHLADPGRLLGSARRIYGEAMERLWGRLEPIPPGQIIALGDGETVRIGDTALEAIHTPGHAIHHITYRLDDGLFTGDVGGIRIGDGPVIPPFPPPDIDLEAWRDSILRMKAVHPAFIYPTHFGIKRDGPAHLDSLEENLHRIAQWMRGELATGIAEQALVPRFQDFLRDLLSGHGLTEEALQDYEIADPAFMSVYGLARYWRKRETGGPSA</sequence>
<dbReference type="Pfam" id="PF00753">
    <property type="entry name" value="Lactamase_B"/>
    <property type="match status" value="1"/>
</dbReference>
<dbReference type="EMBL" id="BSDD01000001">
    <property type="protein sequence ID" value="GLH69335.1"/>
    <property type="molecule type" value="Genomic_DNA"/>
</dbReference>
<accession>A0ABQ5Q5D5</accession>
<protein>
    <submittedName>
        <fullName evidence="2">MBL fold hydrolase</fullName>
    </submittedName>
</protein>
<dbReference type="PANTHER" id="PTHR42951">
    <property type="entry name" value="METALLO-BETA-LACTAMASE DOMAIN-CONTAINING"/>
    <property type="match status" value="1"/>
</dbReference>
<dbReference type="CDD" id="cd07726">
    <property type="entry name" value="ST1585-like_MBL-fold"/>
    <property type="match status" value="1"/>
</dbReference>
<dbReference type="Proteomes" id="UP001165089">
    <property type="component" value="Unassembled WGS sequence"/>
</dbReference>
<dbReference type="InterPro" id="IPR037482">
    <property type="entry name" value="ST1585_MBL-fold"/>
</dbReference>
<name>A0ABQ5Q5D5_9BACT</name>
<dbReference type="SMART" id="SM00849">
    <property type="entry name" value="Lactamase_B"/>
    <property type="match status" value="1"/>
</dbReference>
<feature type="domain" description="Metallo-beta-lactamase" evidence="1">
    <location>
        <begin position="22"/>
        <end position="216"/>
    </location>
</feature>
<keyword evidence="3" id="KW-1185">Reference proteome</keyword>
<keyword evidence="2" id="KW-0378">Hydrolase</keyword>
<organism evidence="2 3">
    <name type="scientific">Geothrix rubra</name>
    <dbReference type="NCBI Taxonomy" id="2927977"/>
    <lineage>
        <taxon>Bacteria</taxon>
        <taxon>Pseudomonadati</taxon>
        <taxon>Acidobacteriota</taxon>
        <taxon>Holophagae</taxon>
        <taxon>Holophagales</taxon>
        <taxon>Holophagaceae</taxon>
        <taxon>Geothrix</taxon>
    </lineage>
</organism>
<proteinExistence type="predicted"/>
<evidence type="ECO:0000313" key="2">
    <source>
        <dbReference type="EMBL" id="GLH69335.1"/>
    </source>
</evidence>
<comment type="caution">
    <text evidence="2">The sequence shown here is derived from an EMBL/GenBank/DDBJ whole genome shotgun (WGS) entry which is preliminary data.</text>
</comment>
<dbReference type="Gene3D" id="3.60.15.10">
    <property type="entry name" value="Ribonuclease Z/Hydroxyacylglutathione hydrolase-like"/>
    <property type="match status" value="1"/>
</dbReference>
<dbReference type="SUPFAM" id="SSF56281">
    <property type="entry name" value="Metallo-hydrolase/oxidoreductase"/>
    <property type="match status" value="1"/>
</dbReference>
<evidence type="ECO:0000259" key="1">
    <source>
        <dbReference type="SMART" id="SM00849"/>
    </source>
</evidence>
<gene>
    <name evidence="2" type="ORF">GETHPA_08680</name>
</gene>
<dbReference type="InterPro" id="IPR036866">
    <property type="entry name" value="RibonucZ/Hydroxyglut_hydro"/>
</dbReference>
<reference evidence="2 3" key="1">
    <citation type="journal article" date="2023" name="Antonie Van Leeuwenhoek">
        <title>Mesoterricola silvestris gen. nov., sp. nov., Mesoterricola sediminis sp. nov., Geothrix oryzae sp. nov., Geothrix edaphica sp. nov., Geothrix rubra sp. nov., and Geothrix limicola sp. nov., six novel members of Acidobacteriota isolated from soils.</title>
        <authorList>
            <person name="Itoh H."/>
            <person name="Sugisawa Y."/>
            <person name="Mise K."/>
            <person name="Xu Z."/>
            <person name="Kuniyasu M."/>
            <person name="Ushijima N."/>
            <person name="Kawano K."/>
            <person name="Kobayashi E."/>
            <person name="Shiratori Y."/>
            <person name="Masuda Y."/>
            <person name="Senoo K."/>
        </authorList>
    </citation>
    <scope>NUCLEOTIDE SEQUENCE [LARGE SCALE GENOMIC DNA]</scope>
    <source>
        <strain evidence="2 3">Red803</strain>
    </source>
</reference>
<dbReference type="GO" id="GO:0016787">
    <property type="term" value="F:hydrolase activity"/>
    <property type="evidence" value="ECO:0007669"/>
    <property type="project" value="UniProtKB-KW"/>
</dbReference>
<dbReference type="RefSeq" id="WP_285723332.1">
    <property type="nucleotide sequence ID" value="NZ_BSDD01000001.1"/>
</dbReference>
<dbReference type="InterPro" id="IPR001279">
    <property type="entry name" value="Metallo-B-lactamas"/>
</dbReference>